<dbReference type="PANTHER" id="PTHR11006:SF10">
    <property type="entry name" value="HISTONE-ARGININE METHYLTRANSFERASE CARMER-RELATED"/>
    <property type="match status" value="1"/>
</dbReference>
<dbReference type="InterPro" id="IPR025799">
    <property type="entry name" value="Arg_MeTrfase"/>
</dbReference>
<dbReference type="EMBL" id="JAQMWT010000028">
    <property type="protein sequence ID" value="KAJ8613497.1"/>
    <property type="molecule type" value="Genomic_DNA"/>
</dbReference>
<dbReference type="GO" id="GO:0032259">
    <property type="term" value="P:methylation"/>
    <property type="evidence" value="ECO:0007669"/>
    <property type="project" value="UniProtKB-KW"/>
</dbReference>
<dbReference type="Proteomes" id="UP001230188">
    <property type="component" value="Unassembled WGS sequence"/>
</dbReference>
<keyword evidence="16" id="KW-1185">Reference proteome</keyword>
<organism evidence="15 16">
    <name type="scientific">Chrysophaeum taylorii</name>
    <dbReference type="NCBI Taxonomy" id="2483200"/>
    <lineage>
        <taxon>Eukaryota</taxon>
        <taxon>Sar</taxon>
        <taxon>Stramenopiles</taxon>
        <taxon>Ochrophyta</taxon>
        <taxon>Pelagophyceae</taxon>
        <taxon>Pelagomonadales</taxon>
        <taxon>Pelagomonadaceae</taxon>
        <taxon>Chrysophaeum</taxon>
    </lineage>
</organism>
<evidence type="ECO:0000256" key="6">
    <source>
        <dbReference type="ARBA" id="ARBA00022679"/>
    </source>
</evidence>
<evidence type="ECO:0000256" key="1">
    <source>
        <dbReference type="ARBA" id="ARBA00004123"/>
    </source>
</evidence>
<evidence type="ECO:0000256" key="4">
    <source>
        <dbReference type="ARBA" id="ARBA00022490"/>
    </source>
</evidence>
<dbReference type="Pfam" id="PF06325">
    <property type="entry name" value="PrmA"/>
    <property type="match status" value="1"/>
</dbReference>
<evidence type="ECO:0000313" key="15">
    <source>
        <dbReference type="EMBL" id="KAJ8613497.1"/>
    </source>
</evidence>
<evidence type="ECO:0000256" key="12">
    <source>
        <dbReference type="ARBA" id="ARBA00049086"/>
    </source>
</evidence>
<comment type="subcellular location">
    <subcellularLocation>
        <location evidence="2">Cytoplasm</location>
    </subcellularLocation>
    <subcellularLocation>
        <location evidence="1">Nucleus</location>
    </subcellularLocation>
</comment>
<protein>
    <recommendedName>
        <fullName evidence="3">type I protein arginine methyltransferase</fullName>
        <ecNumber evidence="3">2.1.1.319</ecNumber>
    </recommendedName>
</protein>
<dbReference type="AlphaFoldDB" id="A0AAD7XU73"/>
<feature type="domain" description="Protein arginine N-methyltransferase" evidence="14">
    <location>
        <begin position="208"/>
        <end position="359"/>
    </location>
</feature>
<sequence length="387" mass="42703">MSEVVMKEEDEKKLEPPDPTSFGVYYARLLHQQNMLQDSVRTDLYRRAIVMNDVDFEGRVVLDVGSGTGILSFFAAQAGAGRVYAVEASGMADKAARLVGSRANAHLARYAAHARSPLFVNSVDPSALQAGDLRIFVVKGKVENVSLPESVDVIVSEPLGFMLVHERMLEALVAARDRFLAPGGLMFPTTGAIQVLPITDVALWNEQAAKASFWRSDNFYGVDLTDLYDQALDEYFSQAVVGYFSPDAAVADHPASKLFDFRTLSIPELRAFDIPLDFVATKTAVIHGLGCWFEAVFHGSKEVLALSTGPTSPGTHWYQCRLLFRRPIAVNATQRLDGRITATVNDRLSYDLLVTLHLQGTDISTTQRIRLDDQMYHYLQAPAPPMS</sequence>
<keyword evidence="5 13" id="KW-0489">Methyltransferase</keyword>
<dbReference type="GO" id="GO:0035242">
    <property type="term" value="F:protein-arginine omega-N asymmetric methyltransferase activity"/>
    <property type="evidence" value="ECO:0007669"/>
    <property type="project" value="UniProtKB-EC"/>
</dbReference>
<evidence type="ECO:0000256" key="13">
    <source>
        <dbReference type="PROSITE-ProRule" id="PRU01015"/>
    </source>
</evidence>
<reference evidence="15" key="1">
    <citation type="submission" date="2023-01" db="EMBL/GenBank/DDBJ databases">
        <title>Metagenome sequencing of chrysophaentin producing Chrysophaeum taylorii.</title>
        <authorList>
            <person name="Davison J."/>
            <person name="Bewley C."/>
        </authorList>
    </citation>
    <scope>NUCLEOTIDE SEQUENCE</scope>
    <source>
        <strain evidence="15">NIES-1699</strain>
    </source>
</reference>
<evidence type="ECO:0000256" key="10">
    <source>
        <dbReference type="ARBA" id="ARBA00023163"/>
    </source>
</evidence>
<evidence type="ECO:0000259" key="14">
    <source>
        <dbReference type="Pfam" id="PF22528"/>
    </source>
</evidence>
<dbReference type="GO" id="GO:0005634">
    <property type="term" value="C:nucleus"/>
    <property type="evidence" value="ECO:0007669"/>
    <property type="project" value="UniProtKB-SubCell"/>
</dbReference>
<keyword evidence="4" id="KW-0963">Cytoplasm</keyword>
<evidence type="ECO:0000313" key="16">
    <source>
        <dbReference type="Proteomes" id="UP001230188"/>
    </source>
</evidence>
<accession>A0AAD7XU73</accession>
<dbReference type="PANTHER" id="PTHR11006">
    <property type="entry name" value="PROTEIN ARGININE N-METHYLTRANSFERASE"/>
    <property type="match status" value="1"/>
</dbReference>
<keyword evidence="8" id="KW-0156">Chromatin regulator</keyword>
<dbReference type="GO" id="GO:0005737">
    <property type="term" value="C:cytoplasm"/>
    <property type="evidence" value="ECO:0007669"/>
    <property type="project" value="UniProtKB-SubCell"/>
</dbReference>
<dbReference type="InterPro" id="IPR055135">
    <property type="entry name" value="PRMT_dom"/>
</dbReference>
<evidence type="ECO:0000256" key="9">
    <source>
        <dbReference type="ARBA" id="ARBA00023015"/>
    </source>
</evidence>
<gene>
    <name evidence="15" type="ORF">CTAYLR_002169</name>
</gene>
<keyword evidence="6 13" id="KW-0808">Transferase</keyword>
<dbReference type="SUPFAM" id="SSF53335">
    <property type="entry name" value="S-adenosyl-L-methionine-dependent methyltransferases"/>
    <property type="match status" value="1"/>
</dbReference>
<name>A0AAD7XU73_9STRA</name>
<dbReference type="InterPro" id="IPR029063">
    <property type="entry name" value="SAM-dependent_MTases_sf"/>
</dbReference>
<evidence type="ECO:0000256" key="8">
    <source>
        <dbReference type="ARBA" id="ARBA00022853"/>
    </source>
</evidence>
<keyword evidence="7 13" id="KW-0949">S-adenosyl-L-methionine</keyword>
<keyword evidence="11" id="KW-0539">Nucleus</keyword>
<comment type="catalytic activity">
    <reaction evidence="12">
        <text>L-arginyl-[protein] + 2 S-adenosyl-L-methionine = N(omega),N(omega)-dimethyl-L-arginyl-[protein] + 2 S-adenosyl-L-homocysteine + 2 H(+)</text>
        <dbReference type="Rhea" id="RHEA:48096"/>
        <dbReference type="Rhea" id="RHEA-COMP:10532"/>
        <dbReference type="Rhea" id="RHEA-COMP:11991"/>
        <dbReference type="ChEBI" id="CHEBI:15378"/>
        <dbReference type="ChEBI" id="CHEBI:29965"/>
        <dbReference type="ChEBI" id="CHEBI:57856"/>
        <dbReference type="ChEBI" id="CHEBI:59789"/>
        <dbReference type="ChEBI" id="CHEBI:61897"/>
        <dbReference type="EC" id="2.1.1.319"/>
    </reaction>
</comment>
<evidence type="ECO:0000256" key="11">
    <source>
        <dbReference type="ARBA" id="ARBA00023242"/>
    </source>
</evidence>
<evidence type="ECO:0000256" key="3">
    <source>
        <dbReference type="ARBA" id="ARBA00011925"/>
    </source>
</evidence>
<dbReference type="EC" id="2.1.1.319" evidence="3"/>
<dbReference type="Pfam" id="PF22528">
    <property type="entry name" value="PRMT_C"/>
    <property type="match status" value="1"/>
</dbReference>
<evidence type="ECO:0000256" key="5">
    <source>
        <dbReference type="ARBA" id="ARBA00022603"/>
    </source>
</evidence>
<dbReference type="CDD" id="cd02440">
    <property type="entry name" value="AdoMet_MTases"/>
    <property type="match status" value="1"/>
</dbReference>
<evidence type="ECO:0000256" key="2">
    <source>
        <dbReference type="ARBA" id="ARBA00004496"/>
    </source>
</evidence>
<dbReference type="GO" id="GO:0070611">
    <property type="term" value="F:histone H3R2 methyltransferase activity"/>
    <property type="evidence" value="ECO:0007669"/>
    <property type="project" value="TreeGrafter"/>
</dbReference>
<keyword evidence="9" id="KW-0805">Transcription regulation</keyword>
<dbReference type="Gene3D" id="3.40.50.150">
    <property type="entry name" value="Vaccinia Virus protein VP39"/>
    <property type="match status" value="1"/>
</dbReference>
<comment type="caution">
    <text evidence="15">The sequence shown here is derived from an EMBL/GenBank/DDBJ whole genome shotgun (WGS) entry which is preliminary data.</text>
</comment>
<proteinExistence type="predicted"/>
<dbReference type="PROSITE" id="PS51678">
    <property type="entry name" value="SAM_MT_PRMT"/>
    <property type="match status" value="1"/>
</dbReference>
<dbReference type="Gene3D" id="2.70.160.11">
    <property type="entry name" value="Hnrnp arginine n-methyltransferase1"/>
    <property type="match status" value="1"/>
</dbReference>
<evidence type="ECO:0000256" key="7">
    <source>
        <dbReference type="ARBA" id="ARBA00022691"/>
    </source>
</evidence>
<keyword evidence="10" id="KW-0804">Transcription</keyword>